<dbReference type="RefSeq" id="WP_254033135.1">
    <property type="nucleotide sequence ID" value="NZ_LR882944.1"/>
</dbReference>
<dbReference type="GO" id="GO:0009307">
    <property type="term" value="P:DNA restriction-modification system"/>
    <property type="evidence" value="ECO:0007669"/>
    <property type="project" value="UniProtKB-KW"/>
</dbReference>
<dbReference type="Gene3D" id="3.90.1570.30">
    <property type="match status" value="1"/>
</dbReference>
<dbReference type="GO" id="GO:0005524">
    <property type="term" value="F:ATP binding"/>
    <property type="evidence" value="ECO:0007669"/>
    <property type="project" value="UniProtKB-KW"/>
</dbReference>
<proteinExistence type="predicted"/>
<dbReference type="GO" id="GO:0003677">
    <property type="term" value="F:DNA binding"/>
    <property type="evidence" value="ECO:0007669"/>
    <property type="project" value="UniProtKB-KW"/>
</dbReference>
<dbReference type="AlphaFoldDB" id="A0A1J1JCA9"/>
<sequence>MTIAVTENIRSLNDVETKLGLRRSHDPDFFVELRGDFAELVDTEKNTLDRIKRSYLHHVAEGFLSEGSVNLLMVSPLLFLAGFLESPFSLRSEQSVEISDRSGSVTYHGRIDALVLNNNLWIVLIEAKRSSFSFLVAVPQALAYMMASPNGDKPTYALVTNGDHFMFIKLQQSQYDLSDDFSLFKRSPNELYSVFQILKSFENL</sequence>
<gene>
    <name evidence="2" type="ORF">PLAM_0402</name>
</gene>
<dbReference type="InterPro" id="IPR007409">
    <property type="entry name" value="Restrct_endonuc_type1_HsdR_N"/>
</dbReference>
<evidence type="ECO:0000259" key="1">
    <source>
        <dbReference type="Pfam" id="PF04313"/>
    </source>
</evidence>
<dbReference type="EMBL" id="LO018304">
    <property type="protein sequence ID" value="CUM58369.1"/>
    <property type="molecule type" value="Genomic_DNA"/>
</dbReference>
<accession>A0A1J1JCA9</accession>
<feature type="domain" description="Restriction endonuclease type I HsdR N-terminal" evidence="1">
    <location>
        <begin position="105"/>
        <end position="172"/>
    </location>
</feature>
<reference evidence="2" key="1">
    <citation type="submission" date="2015-09" db="EMBL/GenBank/DDBJ databases">
        <authorList>
            <person name="Jackson K.R."/>
            <person name="Lunt B.L."/>
            <person name="Fisher J.N.B."/>
            <person name="Gardner A.V."/>
            <person name="Bailey M.E."/>
            <person name="Deus L.M."/>
            <person name="Earl A.S."/>
            <person name="Gibby P.D."/>
            <person name="Hartmann K.A."/>
            <person name="Liu J.E."/>
            <person name="Manci A.M."/>
            <person name="Nielsen D.A."/>
            <person name="Solomon M.B."/>
            <person name="Breakwell D.P."/>
            <person name="Burnett S.H."/>
            <person name="Grose J.H."/>
        </authorList>
    </citation>
    <scope>NUCLEOTIDE SEQUENCE</scope>
    <source>
        <strain evidence="2">7805</strain>
    </source>
</reference>
<protein>
    <submittedName>
        <fullName evidence="2">Type I restriction enzyme R protein N terminal domain protein</fullName>
    </submittedName>
</protein>
<name>A0A1J1JCA9_PLAAG</name>
<dbReference type="GO" id="GO:0009035">
    <property type="term" value="F:type I site-specific deoxyribonuclease activity"/>
    <property type="evidence" value="ECO:0007669"/>
    <property type="project" value="UniProtKB-EC"/>
</dbReference>
<organism evidence="2">
    <name type="scientific">Planktothrix agardhii</name>
    <name type="common">Oscillatoria agardhii</name>
    <dbReference type="NCBI Taxonomy" id="1160"/>
    <lineage>
        <taxon>Bacteria</taxon>
        <taxon>Bacillati</taxon>
        <taxon>Cyanobacteriota</taxon>
        <taxon>Cyanophyceae</taxon>
        <taxon>Oscillatoriophycideae</taxon>
        <taxon>Oscillatoriales</taxon>
        <taxon>Microcoleaceae</taxon>
        <taxon>Planktothrix</taxon>
    </lineage>
</organism>
<evidence type="ECO:0000313" key="2">
    <source>
        <dbReference type="EMBL" id="CUM58369.1"/>
    </source>
</evidence>
<dbReference type="Pfam" id="PF04313">
    <property type="entry name" value="HSDR_N"/>
    <property type="match status" value="1"/>
</dbReference>